<dbReference type="Proteomes" id="UP000253845">
    <property type="component" value="Unassembled WGS sequence"/>
</dbReference>
<dbReference type="PANTHER" id="PTHR17630">
    <property type="entry name" value="DIENELACTONE HYDROLASE"/>
    <property type="match status" value="1"/>
</dbReference>
<dbReference type="VEuPathDB" id="FungiDB:M747DRAFT_369396"/>
<protein>
    <submittedName>
        <fullName evidence="2">Alpha/beta-hydrolase</fullName>
    </submittedName>
</protein>
<gene>
    <name evidence="2" type="ORF">M747DRAFT_369396</name>
</gene>
<dbReference type="Gene3D" id="3.40.50.1820">
    <property type="entry name" value="alpha/beta hydrolase"/>
    <property type="match status" value="1"/>
</dbReference>
<evidence type="ECO:0000313" key="2">
    <source>
        <dbReference type="EMBL" id="RDH21521.1"/>
    </source>
</evidence>
<keyword evidence="2" id="KW-0378">Hydrolase</keyword>
<accession>A0A370C3K9</accession>
<dbReference type="GO" id="GO:0016787">
    <property type="term" value="F:hydrolase activity"/>
    <property type="evidence" value="ECO:0007669"/>
    <property type="project" value="UniProtKB-KW"/>
</dbReference>
<organism evidence="2 3">
    <name type="scientific">Aspergillus niger ATCC 13496</name>
    <dbReference type="NCBI Taxonomy" id="1353008"/>
    <lineage>
        <taxon>Eukaryota</taxon>
        <taxon>Fungi</taxon>
        <taxon>Dikarya</taxon>
        <taxon>Ascomycota</taxon>
        <taxon>Pezizomycotina</taxon>
        <taxon>Eurotiomycetes</taxon>
        <taxon>Eurotiomycetidae</taxon>
        <taxon>Eurotiales</taxon>
        <taxon>Aspergillaceae</taxon>
        <taxon>Aspergillus</taxon>
        <taxon>Aspergillus subgen. Circumdati</taxon>
    </lineage>
</organism>
<feature type="domain" description="Dienelactone hydrolase" evidence="1">
    <location>
        <begin position="35"/>
        <end position="242"/>
    </location>
</feature>
<reference evidence="2 3" key="1">
    <citation type="submission" date="2018-07" db="EMBL/GenBank/DDBJ databases">
        <title>Section-level genome sequencing of Aspergillus section Nigri to investigate inter- and intra-species variation.</title>
        <authorList>
            <consortium name="DOE Joint Genome Institute"/>
            <person name="Vesth T.C."/>
            <person name="Nybo J.L."/>
            <person name="Theobald S."/>
            <person name="Frisvad J.C."/>
            <person name="Larsen T.O."/>
            <person name="Nielsen K.F."/>
            <person name="Hoof J.B."/>
            <person name="Brandl J."/>
            <person name="Salamov A."/>
            <person name="Riley R."/>
            <person name="Gladden J.M."/>
            <person name="Phatale P."/>
            <person name="Nielsen M.T."/>
            <person name="Lyhne E.K."/>
            <person name="Kogle M.E."/>
            <person name="Strasser K."/>
            <person name="McDonnell E."/>
            <person name="Barry K."/>
            <person name="Clum A."/>
            <person name="Chen C."/>
            <person name="Nolan M."/>
            <person name="Sandor L."/>
            <person name="Kuo A."/>
            <person name="Lipzen A."/>
            <person name="Hainaut M."/>
            <person name="Drula E."/>
            <person name="Tsang A."/>
            <person name="Magnuson J.K."/>
            <person name="Henrissat B."/>
            <person name="Wiebenga A."/>
            <person name="Simmons B.A."/>
            <person name="Makela M.R."/>
            <person name="De vries R.P."/>
            <person name="Grigoriev I.V."/>
            <person name="Mortensen U.H."/>
            <person name="Baker S.E."/>
            <person name="Andersen M.R."/>
        </authorList>
    </citation>
    <scope>NUCLEOTIDE SEQUENCE [LARGE SCALE GENOMIC DNA]</scope>
    <source>
        <strain evidence="2 3">ATCC 13496</strain>
    </source>
</reference>
<dbReference type="AlphaFoldDB" id="A0A370C3K9"/>
<dbReference type="Pfam" id="PF01738">
    <property type="entry name" value="DLH"/>
    <property type="match status" value="1"/>
</dbReference>
<evidence type="ECO:0000313" key="3">
    <source>
        <dbReference type="Proteomes" id="UP000253845"/>
    </source>
</evidence>
<dbReference type="PANTHER" id="PTHR17630:SF55">
    <property type="entry name" value="DIENELACTONE HYDROLASE FAMILY PROTEIN (AFU_ORTHOLOGUE AFUA_1G01900)"/>
    <property type="match status" value="1"/>
</dbReference>
<sequence length="256" mass="29029">MSDCCLRGFRWNGTPRGQEVILAGRNCYRTGTESNVAILLIHDLFGWTFTNTRILADHLAEEVGATVFVPDFFGGEALPLDILLDETRWNELDLPGFLSRNTKLIREPEIFACATALRIEHGYTSLGAIGFCFGGWAVFRLGAKDVRLVDCISTAHPTFLEPEEIRQVDVPVQIMAPEHDPQFTQELKAFSNEVLPTLGIPYDYQYFPSLTHGFATRGNLNDREEMLGAERAKDAAVLWFRHWLHKQRKTELIMVE</sequence>
<name>A0A370C3K9_ASPNG</name>
<evidence type="ECO:0000259" key="1">
    <source>
        <dbReference type="Pfam" id="PF01738"/>
    </source>
</evidence>
<dbReference type="InterPro" id="IPR002925">
    <property type="entry name" value="Dienelactn_hydro"/>
</dbReference>
<dbReference type="InterPro" id="IPR029058">
    <property type="entry name" value="AB_hydrolase_fold"/>
</dbReference>
<proteinExistence type="predicted"/>
<dbReference type="EMBL" id="KZ851910">
    <property type="protein sequence ID" value="RDH21521.1"/>
    <property type="molecule type" value="Genomic_DNA"/>
</dbReference>
<dbReference type="SUPFAM" id="SSF53474">
    <property type="entry name" value="alpha/beta-Hydrolases"/>
    <property type="match status" value="1"/>
</dbReference>
<dbReference type="SMR" id="A0A370C3K9"/>